<keyword evidence="3" id="KW-1185">Reference proteome</keyword>
<dbReference type="Gramene" id="TuG1812G0700001392.01.T01">
    <property type="protein sequence ID" value="TuG1812G0700001392.01.T01.cds324050"/>
    <property type="gene ID" value="TuG1812G0700001392.01"/>
</dbReference>
<sequence>MPSLDFHGHCWSPPMVIFSSWPCLDLHCVRDRLEGCGYRALEPMLYIRWFRFYLITFFVVIVHPHINKAWIKCIENC</sequence>
<protein>
    <submittedName>
        <fullName evidence="2">Uncharacterized protein</fullName>
    </submittedName>
</protein>
<dbReference type="Proteomes" id="UP000015106">
    <property type="component" value="Chromosome 7"/>
</dbReference>
<evidence type="ECO:0000256" key="1">
    <source>
        <dbReference type="SAM" id="Phobius"/>
    </source>
</evidence>
<dbReference type="EnsemblPlants" id="TuG1812G0700001392.01.T01">
    <property type="protein sequence ID" value="TuG1812G0700001392.01.T01.cds324050"/>
    <property type="gene ID" value="TuG1812G0700001392.01"/>
</dbReference>
<feature type="transmembrane region" description="Helical" evidence="1">
    <location>
        <begin position="49"/>
        <end position="66"/>
    </location>
</feature>
<proteinExistence type="predicted"/>
<evidence type="ECO:0000313" key="2">
    <source>
        <dbReference type="EnsemblPlants" id="TuG1812G0700001392.01.T01.cds324050"/>
    </source>
</evidence>
<name>A0A8R7V2A7_TRIUA</name>
<reference evidence="3" key="1">
    <citation type="journal article" date="2013" name="Nature">
        <title>Draft genome of the wheat A-genome progenitor Triticum urartu.</title>
        <authorList>
            <person name="Ling H.Q."/>
            <person name="Zhao S."/>
            <person name="Liu D."/>
            <person name="Wang J."/>
            <person name="Sun H."/>
            <person name="Zhang C."/>
            <person name="Fan H."/>
            <person name="Li D."/>
            <person name="Dong L."/>
            <person name="Tao Y."/>
            <person name="Gao C."/>
            <person name="Wu H."/>
            <person name="Li Y."/>
            <person name="Cui Y."/>
            <person name="Guo X."/>
            <person name="Zheng S."/>
            <person name="Wang B."/>
            <person name="Yu K."/>
            <person name="Liang Q."/>
            <person name="Yang W."/>
            <person name="Lou X."/>
            <person name="Chen J."/>
            <person name="Feng M."/>
            <person name="Jian J."/>
            <person name="Zhang X."/>
            <person name="Luo G."/>
            <person name="Jiang Y."/>
            <person name="Liu J."/>
            <person name="Wang Z."/>
            <person name="Sha Y."/>
            <person name="Zhang B."/>
            <person name="Wu H."/>
            <person name="Tang D."/>
            <person name="Shen Q."/>
            <person name="Xue P."/>
            <person name="Zou S."/>
            <person name="Wang X."/>
            <person name="Liu X."/>
            <person name="Wang F."/>
            <person name="Yang Y."/>
            <person name="An X."/>
            <person name="Dong Z."/>
            <person name="Zhang K."/>
            <person name="Zhang X."/>
            <person name="Luo M.C."/>
            <person name="Dvorak J."/>
            <person name="Tong Y."/>
            <person name="Wang J."/>
            <person name="Yang H."/>
            <person name="Li Z."/>
            <person name="Wang D."/>
            <person name="Zhang A."/>
            <person name="Wang J."/>
        </authorList>
    </citation>
    <scope>NUCLEOTIDE SEQUENCE</scope>
    <source>
        <strain evidence="3">cv. G1812</strain>
    </source>
</reference>
<keyword evidence="1" id="KW-0812">Transmembrane</keyword>
<evidence type="ECO:0000313" key="3">
    <source>
        <dbReference type="Proteomes" id="UP000015106"/>
    </source>
</evidence>
<organism evidence="2 3">
    <name type="scientific">Triticum urartu</name>
    <name type="common">Red wild einkorn</name>
    <name type="synonym">Crithodium urartu</name>
    <dbReference type="NCBI Taxonomy" id="4572"/>
    <lineage>
        <taxon>Eukaryota</taxon>
        <taxon>Viridiplantae</taxon>
        <taxon>Streptophyta</taxon>
        <taxon>Embryophyta</taxon>
        <taxon>Tracheophyta</taxon>
        <taxon>Spermatophyta</taxon>
        <taxon>Magnoliopsida</taxon>
        <taxon>Liliopsida</taxon>
        <taxon>Poales</taxon>
        <taxon>Poaceae</taxon>
        <taxon>BOP clade</taxon>
        <taxon>Pooideae</taxon>
        <taxon>Triticodae</taxon>
        <taxon>Triticeae</taxon>
        <taxon>Triticinae</taxon>
        <taxon>Triticum</taxon>
    </lineage>
</organism>
<keyword evidence="1" id="KW-0472">Membrane</keyword>
<accession>A0A8R7V2A7</accession>
<reference evidence="2" key="3">
    <citation type="submission" date="2022-06" db="UniProtKB">
        <authorList>
            <consortium name="EnsemblPlants"/>
        </authorList>
    </citation>
    <scope>IDENTIFICATION</scope>
</reference>
<reference evidence="2" key="2">
    <citation type="submission" date="2018-03" db="EMBL/GenBank/DDBJ databases">
        <title>The Triticum urartu genome reveals the dynamic nature of wheat genome evolution.</title>
        <authorList>
            <person name="Ling H."/>
            <person name="Ma B."/>
            <person name="Shi X."/>
            <person name="Liu H."/>
            <person name="Dong L."/>
            <person name="Sun H."/>
            <person name="Cao Y."/>
            <person name="Gao Q."/>
            <person name="Zheng S."/>
            <person name="Li Y."/>
            <person name="Yu Y."/>
            <person name="Du H."/>
            <person name="Qi M."/>
            <person name="Li Y."/>
            <person name="Yu H."/>
            <person name="Cui Y."/>
            <person name="Wang N."/>
            <person name="Chen C."/>
            <person name="Wu H."/>
            <person name="Zhao Y."/>
            <person name="Zhang J."/>
            <person name="Li Y."/>
            <person name="Zhou W."/>
            <person name="Zhang B."/>
            <person name="Hu W."/>
            <person name="Eijk M."/>
            <person name="Tang J."/>
            <person name="Witsenboer H."/>
            <person name="Zhao S."/>
            <person name="Li Z."/>
            <person name="Zhang A."/>
            <person name="Wang D."/>
            <person name="Liang C."/>
        </authorList>
    </citation>
    <scope>NUCLEOTIDE SEQUENCE [LARGE SCALE GENOMIC DNA]</scope>
    <source>
        <strain evidence="2">cv. G1812</strain>
    </source>
</reference>
<keyword evidence="1" id="KW-1133">Transmembrane helix</keyword>
<dbReference type="AlphaFoldDB" id="A0A8R7V2A7"/>